<organism evidence="2">
    <name type="scientific">Zea mays</name>
    <name type="common">Maize</name>
    <dbReference type="NCBI Taxonomy" id="4577"/>
    <lineage>
        <taxon>Eukaryota</taxon>
        <taxon>Viridiplantae</taxon>
        <taxon>Streptophyta</taxon>
        <taxon>Embryophyta</taxon>
        <taxon>Tracheophyta</taxon>
        <taxon>Spermatophyta</taxon>
        <taxon>Magnoliopsida</taxon>
        <taxon>Liliopsida</taxon>
        <taxon>Poales</taxon>
        <taxon>Poaceae</taxon>
        <taxon>PACMAD clade</taxon>
        <taxon>Panicoideae</taxon>
        <taxon>Andropogonodae</taxon>
        <taxon>Andropogoneae</taxon>
        <taxon>Tripsacinae</taxon>
        <taxon>Zea</taxon>
    </lineage>
</organism>
<name>C4J8N1_MAIZE</name>
<dbReference type="EMBL" id="BT087178">
    <property type="protein sequence ID" value="ACR37531.1"/>
    <property type="molecule type" value="mRNA"/>
</dbReference>
<feature type="region of interest" description="Disordered" evidence="1">
    <location>
        <begin position="20"/>
        <end position="81"/>
    </location>
</feature>
<proteinExistence type="evidence at transcript level"/>
<evidence type="ECO:0000256" key="1">
    <source>
        <dbReference type="SAM" id="MobiDB-lite"/>
    </source>
</evidence>
<feature type="compositionally biased region" description="Basic and acidic residues" evidence="1">
    <location>
        <begin position="52"/>
        <end position="64"/>
    </location>
</feature>
<sequence length="81" mass="8729">MILYLQNSTLLQNHLRDRVEDRSWGERGSQTTANSAAVLNSSDWASTTAQHPSDDGAPTRRDAHVGGMGMRGGSGRPSPVH</sequence>
<reference evidence="2" key="1">
    <citation type="journal article" date="2009" name="PLoS Genet.">
        <title>Sequencing, mapping, and analysis of 27,455 maize full-length cDNAs.</title>
        <authorList>
            <person name="Soderlund C."/>
            <person name="Descour A."/>
            <person name="Kudrna D."/>
            <person name="Bomhoff M."/>
            <person name="Boyd L."/>
            <person name="Currie J."/>
            <person name="Angelova A."/>
            <person name="Collura K."/>
            <person name="Wissotski M."/>
            <person name="Ashley E."/>
            <person name="Morrow D."/>
            <person name="Fernandes J."/>
            <person name="Walbot V."/>
            <person name="Yu Y."/>
        </authorList>
    </citation>
    <scope>NUCLEOTIDE SEQUENCE</scope>
    <source>
        <strain evidence="2">B73</strain>
    </source>
</reference>
<feature type="compositionally biased region" description="Gly residues" evidence="1">
    <location>
        <begin position="66"/>
        <end position="75"/>
    </location>
</feature>
<protein>
    <submittedName>
        <fullName evidence="2">Uncharacterized protein</fullName>
    </submittedName>
</protein>
<dbReference type="AlphaFoldDB" id="C4J8N1"/>
<accession>C4J8N1</accession>
<evidence type="ECO:0000313" key="2">
    <source>
        <dbReference type="EMBL" id="ACR37531.1"/>
    </source>
</evidence>
<reference evidence="2" key="2">
    <citation type="submission" date="2012-06" db="EMBL/GenBank/DDBJ databases">
        <authorList>
            <person name="Yu Y."/>
            <person name="Currie J."/>
            <person name="Lomeli R."/>
            <person name="Angelova A."/>
            <person name="Collura K."/>
            <person name="Wissotski M."/>
            <person name="Campos D."/>
            <person name="Kudrna D."/>
            <person name="Golser W."/>
            <person name="Ashely E."/>
            <person name="Descour A."/>
            <person name="Fernandes J."/>
            <person name="Soderlund C."/>
            <person name="Walbot V."/>
        </authorList>
    </citation>
    <scope>NUCLEOTIDE SEQUENCE</scope>
    <source>
        <strain evidence="2">B73</strain>
    </source>
</reference>
<feature type="compositionally biased region" description="Polar residues" evidence="1">
    <location>
        <begin position="28"/>
        <end position="51"/>
    </location>
</feature>